<gene>
    <name evidence="1" type="ORF">F8M41_014910</name>
</gene>
<dbReference type="OrthoDB" id="5596566at2759"/>
<name>A0A8H4ENR7_GIGMA</name>
<dbReference type="AlphaFoldDB" id="A0A8H4ENR7"/>
<proteinExistence type="predicted"/>
<evidence type="ECO:0000313" key="2">
    <source>
        <dbReference type="Proteomes" id="UP000439903"/>
    </source>
</evidence>
<evidence type="ECO:0000313" key="1">
    <source>
        <dbReference type="EMBL" id="KAF0524833.1"/>
    </source>
</evidence>
<comment type="caution">
    <text evidence="1">The sequence shown here is derived from an EMBL/GenBank/DDBJ whole genome shotgun (WGS) entry which is preliminary data.</text>
</comment>
<protein>
    <submittedName>
        <fullName evidence="1">Uncharacterized protein</fullName>
    </submittedName>
</protein>
<reference evidence="1 2" key="1">
    <citation type="journal article" date="2019" name="Environ. Microbiol.">
        <title>At the nexus of three kingdoms: the genome of the mycorrhizal fungus Gigaspora margarita provides insights into plant, endobacterial and fungal interactions.</title>
        <authorList>
            <person name="Venice F."/>
            <person name="Ghignone S."/>
            <person name="Salvioli di Fossalunga A."/>
            <person name="Amselem J."/>
            <person name="Novero M."/>
            <person name="Xianan X."/>
            <person name="Sedzielewska Toro K."/>
            <person name="Morin E."/>
            <person name="Lipzen A."/>
            <person name="Grigoriev I.V."/>
            <person name="Henrissat B."/>
            <person name="Martin F.M."/>
            <person name="Bonfante P."/>
        </authorList>
    </citation>
    <scope>NUCLEOTIDE SEQUENCE [LARGE SCALE GENOMIC DNA]</scope>
    <source>
        <strain evidence="1 2">BEG34</strain>
    </source>
</reference>
<organism evidence="1 2">
    <name type="scientific">Gigaspora margarita</name>
    <dbReference type="NCBI Taxonomy" id="4874"/>
    <lineage>
        <taxon>Eukaryota</taxon>
        <taxon>Fungi</taxon>
        <taxon>Fungi incertae sedis</taxon>
        <taxon>Mucoromycota</taxon>
        <taxon>Glomeromycotina</taxon>
        <taxon>Glomeromycetes</taxon>
        <taxon>Diversisporales</taxon>
        <taxon>Gigasporaceae</taxon>
        <taxon>Gigaspora</taxon>
    </lineage>
</organism>
<accession>A0A8H4ENR7</accession>
<sequence length="160" mass="18202">MDNYVLILHKTSHSIRQLTSSSKKKMRQMRFYQNLMNIRFDSLELSLGSVTLHERLDLDNLFLKDNVDSWMMLNITRPIIPSFQNNKSVVQKSFLRKSQDIPGTQDVRVQMTSNSSAIPNTKAVKVKAIGSGIKPLHGYSKQDIFSGTSLSSKSSIQAYY</sequence>
<dbReference type="Proteomes" id="UP000439903">
    <property type="component" value="Unassembled WGS sequence"/>
</dbReference>
<keyword evidence="2" id="KW-1185">Reference proteome</keyword>
<dbReference type="EMBL" id="WTPW01000308">
    <property type="protein sequence ID" value="KAF0524833.1"/>
    <property type="molecule type" value="Genomic_DNA"/>
</dbReference>